<dbReference type="EMBL" id="VSSQ01125007">
    <property type="protein sequence ID" value="MPN55576.1"/>
    <property type="molecule type" value="Genomic_DNA"/>
</dbReference>
<sequence length="103" mass="11942">MVFRMVIEITWMLTPTKYLTKRLLTDFNALLAFCSYFSGNRAITMLSNIFCSFRKKNVMKRTIRIPIKVFNNRVATDANTDARVDVVNTFLISSKIMFSTLKS</sequence>
<name>A0A645IWK7_9ZZZZ</name>
<reference evidence="1" key="1">
    <citation type="submission" date="2019-08" db="EMBL/GenBank/DDBJ databases">
        <authorList>
            <person name="Kucharzyk K."/>
            <person name="Murdoch R.W."/>
            <person name="Higgins S."/>
            <person name="Loffler F."/>
        </authorList>
    </citation>
    <scope>NUCLEOTIDE SEQUENCE</scope>
</reference>
<gene>
    <name evidence="1" type="ORF">SDC9_203260</name>
</gene>
<protein>
    <submittedName>
        <fullName evidence="1">Uncharacterized protein</fullName>
    </submittedName>
</protein>
<accession>A0A645IWK7</accession>
<proteinExistence type="predicted"/>
<comment type="caution">
    <text evidence="1">The sequence shown here is derived from an EMBL/GenBank/DDBJ whole genome shotgun (WGS) entry which is preliminary data.</text>
</comment>
<dbReference type="AlphaFoldDB" id="A0A645IWK7"/>
<organism evidence="1">
    <name type="scientific">bioreactor metagenome</name>
    <dbReference type="NCBI Taxonomy" id="1076179"/>
    <lineage>
        <taxon>unclassified sequences</taxon>
        <taxon>metagenomes</taxon>
        <taxon>ecological metagenomes</taxon>
    </lineage>
</organism>
<evidence type="ECO:0000313" key="1">
    <source>
        <dbReference type="EMBL" id="MPN55576.1"/>
    </source>
</evidence>